<evidence type="ECO:0000313" key="2">
    <source>
        <dbReference type="EMBL" id="KAK2638645.1"/>
    </source>
</evidence>
<proteinExistence type="predicted"/>
<keyword evidence="3" id="KW-1185">Reference proteome</keyword>
<accession>A0AAD9TM81</accession>
<dbReference type="EMBL" id="JANJYI010000008">
    <property type="protein sequence ID" value="KAK2638645.1"/>
    <property type="molecule type" value="Genomic_DNA"/>
</dbReference>
<feature type="region of interest" description="Disordered" evidence="1">
    <location>
        <begin position="164"/>
        <end position="203"/>
    </location>
</feature>
<comment type="caution">
    <text evidence="2">The sequence shown here is derived from an EMBL/GenBank/DDBJ whole genome shotgun (WGS) entry which is preliminary data.</text>
</comment>
<evidence type="ECO:0000256" key="1">
    <source>
        <dbReference type="SAM" id="MobiDB-lite"/>
    </source>
</evidence>
<sequence>MAEEVHQKYDFIDPYDSFLDGSPYKAKPTDKPWFFEYVNQLKTTEVLFLFPFLLYLKHHSVFMLISLLNHSLAMGFYPIVLTERTPLKQLTQQLKSLTGLSFMGRGADLKLSKILNANCLLISNALYFLTLQCSDGLVYEAKIDMPVIRDEGRELVMFRPAKYFPRPRKDKNTNEEGDAEPEGLQVVGKKRKKKDTDEGGVEG</sequence>
<dbReference type="AlphaFoldDB" id="A0AAD9TM81"/>
<name>A0AAD9TM81_9ROSI</name>
<evidence type="ECO:0000313" key="3">
    <source>
        <dbReference type="Proteomes" id="UP001280121"/>
    </source>
</evidence>
<organism evidence="2 3">
    <name type="scientific">Dipteronia dyeriana</name>
    <dbReference type="NCBI Taxonomy" id="168575"/>
    <lineage>
        <taxon>Eukaryota</taxon>
        <taxon>Viridiplantae</taxon>
        <taxon>Streptophyta</taxon>
        <taxon>Embryophyta</taxon>
        <taxon>Tracheophyta</taxon>
        <taxon>Spermatophyta</taxon>
        <taxon>Magnoliopsida</taxon>
        <taxon>eudicotyledons</taxon>
        <taxon>Gunneridae</taxon>
        <taxon>Pentapetalae</taxon>
        <taxon>rosids</taxon>
        <taxon>malvids</taxon>
        <taxon>Sapindales</taxon>
        <taxon>Sapindaceae</taxon>
        <taxon>Hippocastanoideae</taxon>
        <taxon>Acereae</taxon>
        <taxon>Dipteronia</taxon>
    </lineage>
</organism>
<protein>
    <submittedName>
        <fullName evidence="2">Uncharacterized protein</fullName>
    </submittedName>
</protein>
<reference evidence="2" key="1">
    <citation type="journal article" date="2023" name="Plant J.">
        <title>Genome sequences and population genomics provide insights into the demographic history, inbreeding, and mutation load of two 'living fossil' tree species of Dipteronia.</title>
        <authorList>
            <person name="Feng Y."/>
            <person name="Comes H.P."/>
            <person name="Chen J."/>
            <person name="Zhu S."/>
            <person name="Lu R."/>
            <person name="Zhang X."/>
            <person name="Li P."/>
            <person name="Qiu J."/>
            <person name="Olsen K.M."/>
            <person name="Qiu Y."/>
        </authorList>
    </citation>
    <scope>NUCLEOTIDE SEQUENCE</scope>
    <source>
        <strain evidence="2">KIB01</strain>
    </source>
</reference>
<dbReference type="Proteomes" id="UP001280121">
    <property type="component" value="Unassembled WGS sequence"/>
</dbReference>
<gene>
    <name evidence="2" type="ORF">Ddye_026440</name>
</gene>